<dbReference type="PANTHER" id="PTHR12147">
    <property type="entry name" value="METALLOPEPTIDASE M28 FAMILY MEMBER"/>
    <property type="match status" value="1"/>
</dbReference>
<name>X1A6P2_9ZZZZ</name>
<feature type="non-terminal residue" evidence="2">
    <location>
        <position position="296"/>
    </location>
</feature>
<reference evidence="2" key="1">
    <citation type="journal article" date="2014" name="Front. Microbiol.">
        <title>High frequency of phylogenetically diverse reductive dehalogenase-homologous genes in deep subseafloor sedimentary metagenomes.</title>
        <authorList>
            <person name="Kawai M."/>
            <person name="Futagami T."/>
            <person name="Toyoda A."/>
            <person name="Takaki Y."/>
            <person name="Nishi S."/>
            <person name="Hori S."/>
            <person name="Arai W."/>
            <person name="Tsubouchi T."/>
            <person name="Morono Y."/>
            <person name="Uchiyama I."/>
            <person name="Ito T."/>
            <person name="Fujiyama A."/>
            <person name="Inagaki F."/>
            <person name="Takami H."/>
        </authorList>
    </citation>
    <scope>NUCLEOTIDE SEQUENCE</scope>
    <source>
        <strain evidence="2">Expedition CK06-06</strain>
    </source>
</reference>
<dbReference type="SUPFAM" id="SSF53187">
    <property type="entry name" value="Zn-dependent exopeptidases"/>
    <property type="match status" value="1"/>
</dbReference>
<feature type="domain" description="Peptidase M28" evidence="1">
    <location>
        <begin position="31"/>
        <end position="237"/>
    </location>
</feature>
<dbReference type="PANTHER" id="PTHR12147:SF26">
    <property type="entry name" value="PEPTIDASE M28 DOMAIN-CONTAINING PROTEIN"/>
    <property type="match status" value="1"/>
</dbReference>
<dbReference type="Pfam" id="PF04389">
    <property type="entry name" value="Peptidase_M28"/>
    <property type="match status" value="1"/>
</dbReference>
<comment type="caution">
    <text evidence="2">The sequence shown here is derived from an EMBL/GenBank/DDBJ whole genome shotgun (WGS) entry which is preliminary data.</text>
</comment>
<sequence>LNKQRSPEVFETGIIVRGLSEVLQDKSKTRNIIGMIKGNDPDLADEYILIGGHHDHLGMGGPNTGSRKPDTTAVHNGADDNASGVAAVLEIAEKLSYNRDSLRRSIIFTTFGAEEMGLLGSKYFVNNPVVPIEKIGVMINIDMVGRMSNDKSLQIGGTATSVSGSELLDNITGSKNFNLAKSPEGYGPSDHASFYGKDIPVFFFSTGPHLDYHTPEDDIEQVNFEGLKSVSDYIYYLTWELANRDSSLVFQEAGPKTGQQRMKRRKGVTLGIMPDYAGQVKNGLRADFVLKDRPAD</sequence>
<dbReference type="InterPro" id="IPR045175">
    <property type="entry name" value="M28_fam"/>
</dbReference>
<evidence type="ECO:0000259" key="1">
    <source>
        <dbReference type="Pfam" id="PF04389"/>
    </source>
</evidence>
<organism evidence="2">
    <name type="scientific">marine sediment metagenome</name>
    <dbReference type="NCBI Taxonomy" id="412755"/>
    <lineage>
        <taxon>unclassified sequences</taxon>
        <taxon>metagenomes</taxon>
        <taxon>ecological metagenomes</taxon>
    </lineage>
</organism>
<proteinExistence type="predicted"/>
<dbReference type="EMBL" id="BART01018734">
    <property type="protein sequence ID" value="GAG77409.1"/>
    <property type="molecule type" value="Genomic_DNA"/>
</dbReference>
<dbReference type="Gene3D" id="3.40.630.10">
    <property type="entry name" value="Zn peptidases"/>
    <property type="match status" value="1"/>
</dbReference>
<dbReference type="GO" id="GO:0006508">
    <property type="term" value="P:proteolysis"/>
    <property type="evidence" value="ECO:0007669"/>
    <property type="project" value="InterPro"/>
</dbReference>
<protein>
    <recommendedName>
        <fullName evidence="1">Peptidase M28 domain-containing protein</fullName>
    </recommendedName>
</protein>
<gene>
    <name evidence="2" type="ORF">S01H4_35273</name>
</gene>
<dbReference type="InterPro" id="IPR007484">
    <property type="entry name" value="Peptidase_M28"/>
</dbReference>
<dbReference type="AlphaFoldDB" id="X1A6P2"/>
<evidence type="ECO:0000313" key="2">
    <source>
        <dbReference type="EMBL" id="GAG77409.1"/>
    </source>
</evidence>
<accession>X1A6P2</accession>
<dbReference type="GO" id="GO:0008235">
    <property type="term" value="F:metalloexopeptidase activity"/>
    <property type="evidence" value="ECO:0007669"/>
    <property type="project" value="InterPro"/>
</dbReference>
<feature type="non-terminal residue" evidence="2">
    <location>
        <position position="1"/>
    </location>
</feature>